<protein>
    <submittedName>
        <fullName evidence="1">Uncharacterized protein</fullName>
    </submittedName>
</protein>
<sequence length="64" mass="7625">MKKNIFKIILFLFIISSVTICYSEERVTHAKKEFVVIANKSLKFDTITYPELRELYLGRNRKIN</sequence>
<dbReference type="Proteomes" id="UP000234857">
    <property type="component" value="Unassembled WGS sequence"/>
</dbReference>
<proteinExistence type="predicted"/>
<accession>A0A2N5ZJ85</accession>
<dbReference type="EMBL" id="PKTG01000054">
    <property type="protein sequence ID" value="PLX18693.1"/>
    <property type="molecule type" value="Genomic_DNA"/>
</dbReference>
<evidence type="ECO:0000313" key="2">
    <source>
        <dbReference type="Proteomes" id="UP000234857"/>
    </source>
</evidence>
<organism evidence="1 2">
    <name type="scientific">Muiribacterium halophilum</name>
    <dbReference type="NCBI Taxonomy" id="2053465"/>
    <lineage>
        <taxon>Bacteria</taxon>
        <taxon>Candidatus Muiribacteriota</taxon>
        <taxon>Candidatus Muiribacteriia</taxon>
        <taxon>Candidatus Muiribacteriales</taxon>
        <taxon>Candidatus Muiribacteriaceae</taxon>
        <taxon>Candidatus Muiribacterium</taxon>
    </lineage>
</organism>
<reference evidence="1 2" key="1">
    <citation type="submission" date="2017-11" db="EMBL/GenBank/DDBJ databases">
        <title>Genome-resolved metagenomics identifies genetic mobility, metabolic interactions, and unexpected diversity in perchlorate-reducing communities.</title>
        <authorList>
            <person name="Barnum T.P."/>
            <person name="Figueroa I.A."/>
            <person name="Carlstrom C.I."/>
            <person name="Lucas L.N."/>
            <person name="Engelbrektson A.L."/>
            <person name="Coates J.D."/>
        </authorList>
    </citation>
    <scope>NUCLEOTIDE SEQUENCE [LARGE SCALE GENOMIC DNA]</scope>
    <source>
        <strain evidence="1">BM706</strain>
    </source>
</reference>
<evidence type="ECO:0000313" key="1">
    <source>
        <dbReference type="EMBL" id="PLX18693.1"/>
    </source>
</evidence>
<name>A0A2N5ZJ85_MUIH1</name>
<dbReference type="AlphaFoldDB" id="A0A2N5ZJ85"/>
<gene>
    <name evidence="1" type="ORF">C0601_04115</name>
</gene>
<comment type="caution">
    <text evidence="1">The sequence shown here is derived from an EMBL/GenBank/DDBJ whole genome shotgun (WGS) entry which is preliminary data.</text>
</comment>